<protein>
    <submittedName>
        <fullName evidence="1">Uncharacterized protein</fullName>
    </submittedName>
</protein>
<reference evidence="1" key="1">
    <citation type="submission" date="2018-06" db="EMBL/GenBank/DDBJ databases">
        <authorList>
            <person name="Zhirakovskaya E."/>
        </authorList>
    </citation>
    <scope>NUCLEOTIDE SEQUENCE</scope>
</reference>
<sequence length="183" mass="19328">MLSVKHELLYDGTITRINGKTFEADFTIYTNGKNPISATASGTITTGSSMTATLSGNGVGNGQFTLLYATTNDQKAAMISAWRGSGGGFDEFGFTIDGAGNLVHDKTSDVLPFFTCKMNGTVTPVSDSRLYRVGINLTGCDDPDVNGPYTGLATTRDGSATNDRLVYAVSNASYTLNGEFNQD</sequence>
<accession>A0A3B0YUN9</accession>
<gene>
    <name evidence="1" type="ORF">MNBD_GAMMA18-1214</name>
</gene>
<name>A0A3B0YUN9_9ZZZZ</name>
<dbReference type="AlphaFoldDB" id="A0A3B0YUN9"/>
<evidence type="ECO:0000313" key="1">
    <source>
        <dbReference type="EMBL" id="VAW84675.1"/>
    </source>
</evidence>
<organism evidence="1">
    <name type="scientific">hydrothermal vent metagenome</name>
    <dbReference type="NCBI Taxonomy" id="652676"/>
    <lineage>
        <taxon>unclassified sequences</taxon>
        <taxon>metagenomes</taxon>
        <taxon>ecological metagenomes</taxon>
    </lineage>
</organism>
<proteinExistence type="predicted"/>
<dbReference type="EMBL" id="UOFP01000064">
    <property type="protein sequence ID" value="VAW84675.1"/>
    <property type="molecule type" value="Genomic_DNA"/>
</dbReference>